<reference evidence="1" key="1">
    <citation type="journal article" date="2015" name="Nature">
        <title>Complex archaea that bridge the gap between prokaryotes and eukaryotes.</title>
        <authorList>
            <person name="Spang A."/>
            <person name="Saw J.H."/>
            <person name="Jorgensen S.L."/>
            <person name="Zaremba-Niedzwiedzka K."/>
            <person name="Martijn J."/>
            <person name="Lind A.E."/>
            <person name="van Eijk R."/>
            <person name="Schleper C."/>
            <person name="Guy L."/>
            <person name="Ettema T.J."/>
        </authorList>
    </citation>
    <scope>NUCLEOTIDE SEQUENCE</scope>
</reference>
<accession>A0A0F9E8E8</accession>
<protein>
    <recommendedName>
        <fullName evidence="2">CBM6 domain-containing protein</fullName>
    </recommendedName>
</protein>
<gene>
    <name evidence="1" type="ORF">LCGC14_2456500</name>
</gene>
<evidence type="ECO:0000313" key="1">
    <source>
        <dbReference type="EMBL" id="KKL20333.1"/>
    </source>
</evidence>
<dbReference type="AlphaFoldDB" id="A0A0F9E8E8"/>
<proteinExistence type="predicted"/>
<evidence type="ECO:0008006" key="2">
    <source>
        <dbReference type="Google" id="ProtNLM"/>
    </source>
</evidence>
<sequence length="100" mass="11020">MSESNTNGLIDEFTMGSVDIGNGTVTQVNVRAYFFKAGTGNPQIDLYFNGSWQGWQSISSGTYNYTWTGLSGNQTDVNNMKVKFKSGCVGFVRFNIIPIQ</sequence>
<comment type="caution">
    <text evidence="1">The sequence shown here is derived from an EMBL/GenBank/DDBJ whole genome shotgun (WGS) entry which is preliminary data.</text>
</comment>
<organism evidence="1">
    <name type="scientific">marine sediment metagenome</name>
    <dbReference type="NCBI Taxonomy" id="412755"/>
    <lineage>
        <taxon>unclassified sequences</taxon>
        <taxon>metagenomes</taxon>
        <taxon>ecological metagenomes</taxon>
    </lineage>
</organism>
<dbReference type="EMBL" id="LAZR01038137">
    <property type="protein sequence ID" value="KKL20333.1"/>
    <property type="molecule type" value="Genomic_DNA"/>
</dbReference>
<name>A0A0F9E8E8_9ZZZZ</name>